<keyword evidence="3" id="KW-1185">Reference proteome</keyword>
<feature type="domain" description="DUF4886" evidence="1">
    <location>
        <begin position="29"/>
        <end position="270"/>
    </location>
</feature>
<comment type="caution">
    <text evidence="2">The sequence shown here is derived from an EMBL/GenBank/DDBJ whole genome shotgun (WGS) entry which is preliminary data.</text>
</comment>
<dbReference type="EMBL" id="JACIER010000007">
    <property type="protein sequence ID" value="MBB4044224.1"/>
    <property type="molecule type" value="Genomic_DNA"/>
</dbReference>
<evidence type="ECO:0000313" key="2">
    <source>
        <dbReference type="EMBL" id="MBB4044224.1"/>
    </source>
</evidence>
<reference evidence="2" key="1">
    <citation type="submission" date="2020-08" db="EMBL/GenBank/DDBJ databases">
        <title>Genomic Encyclopedia of Type Strains, Phase IV (KMG-IV): sequencing the most valuable type-strain genomes for metagenomic binning, comparative biology and taxonomic classification.</title>
        <authorList>
            <person name="Goeker M."/>
        </authorList>
    </citation>
    <scope>NUCLEOTIDE SEQUENCE [LARGE SCALE GENOMIC DNA]</scope>
    <source>
        <strain evidence="2">DSM 105720</strain>
    </source>
</reference>
<dbReference type="Proteomes" id="UP000560658">
    <property type="component" value="Unassembled WGS sequence"/>
</dbReference>
<dbReference type="AlphaFoldDB" id="A0A840D3W1"/>
<evidence type="ECO:0000259" key="1">
    <source>
        <dbReference type="Pfam" id="PF16227"/>
    </source>
</evidence>
<dbReference type="RefSeq" id="WP_183208468.1">
    <property type="nucleotide sequence ID" value="NZ_JACIER010000007.1"/>
</dbReference>
<accession>A0A840D3W1</accession>
<sequence length="311" mass="34651">MKRIKIGMLGLFIAFFWIGGVHAQQKVVRILAIGNSFSQDAIEQNLHELAAADGFTAVIGNLFIGGCSLERHVRNARDDAFAYAYRKIGIDGKKVERRNVSLAQALADEQWDYVSLQQASSFSGMYATYEVSLPELVSYVSERIPKKTKLMLHQTWAYAASASHSGFRNYDNDQLTMYHAIVEAVKKAGRLAKIKIIIPSGTAIQNMRTSFVGDHMNRDGFHLNLTTGRYTAACTWYEKIFKRKVVGNPYAPQGMSEEERKVAQQAAHRAVLHPGKVTEMSGKYSGTAVTFTGIEYLCVGDSPMRLHSIDE</sequence>
<dbReference type="GO" id="GO:0016788">
    <property type="term" value="F:hydrolase activity, acting on ester bonds"/>
    <property type="evidence" value="ECO:0007669"/>
    <property type="project" value="UniProtKB-ARBA"/>
</dbReference>
<dbReference type="InterPro" id="IPR036514">
    <property type="entry name" value="SGNH_hydro_sf"/>
</dbReference>
<evidence type="ECO:0000313" key="3">
    <source>
        <dbReference type="Proteomes" id="UP000560658"/>
    </source>
</evidence>
<organism evidence="2 3">
    <name type="scientific">Bacteroides reticulotermitis</name>
    <dbReference type="NCBI Taxonomy" id="1133319"/>
    <lineage>
        <taxon>Bacteria</taxon>
        <taxon>Pseudomonadati</taxon>
        <taxon>Bacteroidota</taxon>
        <taxon>Bacteroidia</taxon>
        <taxon>Bacteroidales</taxon>
        <taxon>Bacteroidaceae</taxon>
        <taxon>Bacteroides</taxon>
    </lineage>
</organism>
<name>A0A840D3W1_9BACE</name>
<dbReference type="Gene3D" id="3.40.50.1110">
    <property type="entry name" value="SGNH hydrolase"/>
    <property type="match status" value="1"/>
</dbReference>
<protein>
    <recommendedName>
        <fullName evidence="1">DUF4886 domain-containing protein</fullName>
    </recommendedName>
</protein>
<dbReference type="Pfam" id="PF16227">
    <property type="entry name" value="DUF4886"/>
    <property type="match status" value="1"/>
</dbReference>
<gene>
    <name evidence="2" type="ORF">GGR06_002015</name>
</gene>
<dbReference type="InterPro" id="IPR032616">
    <property type="entry name" value="DUF4886"/>
</dbReference>
<proteinExistence type="predicted"/>